<dbReference type="PANTHER" id="PTHR42685:SF21">
    <property type="entry name" value="DEHYDROGENASE (FLAVOPROTEIN)-LIKE PROTEIN"/>
    <property type="match status" value="1"/>
</dbReference>
<dbReference type="Proteomes" id="UP001451606">
    <property type="component" value="Chromosome"/>
</dbReference>
<gene>
    <name evidence="1" type="ORF">OXIME_000593</name>
</gene>
<keyword evidence="2" id="KW-1185">Reference proteome</keyword>
<accession>A0AAX4NH61</accession>
<name>A0AAX4NH61_9ARCH</name>
<protein>
    <recommendedName>
        <fullName evidence="3">NAD(P)/FAD-dependent oxidoreductase</fullName>
    </recommendedName>
</protein>
<evidence type="ECO:0000313" key="1">
    <source>
        <dbReference type="EMBL" id="WYY00040.1"/>
    </source>
</evidence>
<proteinExistence type="predicted"/>
<organism evidence="1 2">
    <name type="scientific">Oxyplasma meridianum</name>
    <dbReference type="NCBI Taxonomy" id="3073602"/>
    <lineage>
        <taxon>Archaea</taxon>
        <taxon>Methanobacteriati</taxon>
        <taxon>Thermoplasmatota</taxon>
        <taxon>Thermoplasmata</taxon>
        <taxon>Thermoplasmatales</taxon>
        <taxon>Thermoplasmataceae</taxon>
        <taxon>Oxyplasma</taxon>
    </lineage>
</organism>
<dbReference type="GeneID" id="95967322"/>
<dbReference type="InterPro" id="IPR050407">
    <property type="entry name" value="Geranylgeranyl_reductase"/>
</dbReference>
<dbReference type="PANTHER" id="PTHR42685">
    <property type="entry name" value="GERANYLGERANYL DIPHOSPHATE REDUCTASE"/>
    <property type="match status" value="1"/>
</dbReference>
<evidence type="ECO:0000313" key="2">
    <source>
        <dbReference type="Proteomes" id="UP001451606"/>
    </source>
</evidence>
<dbReference type="Gene3D" id="3.50.50.60">
    <property type="entry name" value="FAD/NAD(P)-binding domain"/>
    <property type="match status" value="1"/>
</dbReference>
<reference evidence="1 2" key="1">
    <citation type="submission" date="2023-09" db="EMBL/GenBank/DDBJ databases">
        <authorList>
            <person name="Golyshina O.V."/>
            <person name="Lunev E.A."/>
            <person name="Bargiela R."/>
            <person name="Gaines M.C."/>
            <person name="Daum B."/>
            <person name="Bale N.J."/>
            <person name="Koenen M."/>
            <person name="Sinninghe Damst J.S."/>
            <person name="Yakimov M."/>
            <person name="Golyshin P.N."/>
        </authorList>
    </citation>
    <scope>NUCLEOTIDE SEQUENCE [LARGE SCALE GENOMIC DNA]</scope>
    <source>
        <strain evidence="1 2">M1</strain>
    </source>
</reference>
<dbReference type="InterPro" id="IPR036188">
    <property type="entry name" value="FAD/NAD-bd_sf"/>
</dbReference>
<evidence type="ECO:0008006" key="3">
    <source>
        <dbReference type="Google" id="ProtNLM"/>
    </source>
</evidence>
<dbReference type="SUPFAM" id="SSF51905">
    <property type="entry name" value="FAD/NAD(P)-binding domain"/>
    <property type="match status" value="1"/>
</dbReference>
<dbReference type="AlphaFoldDB" id="A0AAX4NH61"/>
<sequence length="325" mass="36788">MKIGSIAIGGLGISGSYLLRRMKDSGFNVTGFDPKVPNYYIPCGYATNIKKLKIYMKKIGIDADKYVLSRSSKITFSGHNFKPIEFGSMGLCTIDKNMLERDMIDGLDTKREIISGEFNLVVDATGVSRFYLGKHTSDLLMPAREYLTDSAHHSDFYFYFFEGGKGYYWEFPLGDHYHIGSGAVDLEMIDSYLKPVPHLRVTGRKIRLKPLFDQISRDNVIGTGEAIGTVSPITGEGIIPSLKSAEILFQCLRKNDDLEEVKIKYSGEIIKNFRSYPELYRLLSKVQRGENFHIQDLKAALFARKDLRNFGIGFKITKVIGHFLR</sequence>
<dbReference type="KEGG" id="omr:OXIME_000593"/>
<dbReference type="EMBL" id="CP133772">
    <property type="protein sequence ID" value="WYY00040.1"/>
    <property type="molecule type" value="Genomic_DNA"/>
</dbReference>
<dbReference type="RefSeq" id="WP_393971994.1">
    <property type="nucleotide sequence ID" value="NZ_CP133772.1"/>
</dbReference>